<organism evidence="2 3">
    <name type="scientific">Linum tenue</name>
    <dbReference type="NCBI Taxonomy" id="586396"/>
    <lineage>
        <taxon>Eukaryota</taxon>
        <taxon>Viridiplantae</taxon>
        <taxon>Streptophyta</taxon>
        <taxon>Embryophyta</taxon>
        <taxon>Tracheophyta</taxon>
        <taxon>Spermatophyta</taxon>
        <taxon>Magnoliopsida</taxon>
        <taxon>eudicotyledons</taxon>
        <taxon>Gunneridae</taxon>
        <taxon>Pentapetalae</taxon>
        <taxon>rosids</taxon>
        <taxon>fabids</taxon>
        <taxon>Malpighiales</taxon>
        <taxon>Linaceae</taxon>
        <taxon>Linum</taxon>
    </lineage>
</organism>
<dbReference type="EMBL" id="CAMGYJ010000007">
    <property type="protein sequence ID" value="CAI0442241.1"/>
    <property type="molecule type" value="Genomic_DNA"/>
</dbReference>
<evidence type="ECO:0000313" key="3">
    <source>
        <dbReference type="Proteomes" id="UP001154282"/>
    </source>
</evidence>
<feature type="transmembrane region" description="Helical" evidence="1">
    <location>
        <begin position="14"/>
        <end position="32"/>
    </location>
</feature>
<sequence length="183" mass="20497">MRGQGFPTEERNRIPTSALVFNLVVLCAFFLLRRRLDNLLLEHNGEIQVLLEFMDGGSLEGIRIANEADFVGCRSSNLERDCLPPPPQDRPPRHQALQSADRFQQARQDFRFRGRLGELDVAAAGGSRDCFRGSSGISFACCLQREPGRRWTAVQLLNHPFIVRGNGGRRDGSQNLHQLLGGK</sequence>
<dbReference type="Proteomes" id="UP001154282">
    <property type="component" value="Unassembled WGS sequence"/>
</dbReference>
<protein>
    <submittedName>
        <fullName evidence="2">Uncharacterized protein</fullName>
    </submittedName>
</protein>
<keyword evidence="1" id="KW-0472">Membrane</keyword>
<evidence type="ECO:0000256" key="1">
    <source>
        <dbReference type="SAM" id="Phobius"/>
    </source>
</evidence>
<name>A0AAV0M8N7_9ROSI</name>
<gene>
    <name evidence="2" type="ORF">LITE_LOCUS27193</name>
</gene>
<keyword evidence="1" id="KW-1133">Transmembrane helix</keyword>
<evidence type="ECO:0000313" key="2">
    <source>
        <dbReference type="EMBL" id="CAI0442241.1"/>
    </source>
</evidence>
<keyword evidence="1" id="KW-0812">Transmembrane</keyword>
<keyword evidence="3" id="KW-1185">Reference proteome</keyword>
<proteinExistence type="predicted"/>
<dbReference type="AlphaFoldDB" id="A0AAV0M8N7"/>
<comment type="caution">
    <text evidence="2">The sequence shown here is derived from an EMBL/GenBank/DDBJ whole genome shotgun (WGS) entry which is preliminary data.</text>
</comment>
<reference evidence="2" key="1">
    <citation type="submission" date="2022-08" db="EMBL/GenBank/DDBJ databases">
        <authorList>
            <person name="Gutierrez-Valencia J."/>
        </authorList>
    </citation>
    <scope>NUCLEOTIDE SEQUENCE</scope>
</reference>
<accession>A0AAV0M8N7</accession>